<evidence type="ECO:0000313" key="2">
    <source>
        <dbReference type="Proteomes" id="UP000243459"/>
    </source>
</evidence>
<proteinExistence type="predicted"/>
<name>A0A5P1E282_ASPOF</name>
<dbReference type="EMBL" id="CM007390">
    <property type="protein sequence ID" value="ONK56608.1"/>
    <property type="molecule type" value="Genomic_DNA"/>
</dbReference>
<accession>A0A5P1E282</accession>
<reference evidence="2" key="1">
    <citation type="journal article" date="2017" name="Nat. Commun.">
        <title>The asparagus genome sheds light on the origin and evolution of a young Y chromosome.</title>
        <authorList>
            <person name="Harkess A."/>
            <person name="Zhou J."/>
            <person name="Xu C."/>
            <person name="Bowers J.E."/>
            <person name="Van der Hulst R."/>
            <person name="Ayyampalayam S."/>
            <person name="Mercati F."/>
            <person name="Riccardi P."/>
            <person name="McKain M.R."/>
            <person name="Kakrana A."/>
            <person name="Tang H."/>
            <person name="Ray J."/>
            <person name="Groenendijk J."/>
            <person name="Arikit S."/>
            <person name="Mathioni S.M."/>
            <person name="Nakano M."/>
            <person name="Shan H."/>
            <person name="Telgmann-Rauber A."/>
            <person name="Kanno A."/>
            <person name="Yue Z."/>
            <person name="Chen H."/>
            <person name="Li W."/>
            <person name="Chen Y."/>
            <person name="Xu X."/>
            <person name="Zhang Y."/>
            <person name="Luo S."/>
            <person name="Chen H."/>
            <person name="Gao J."/>
            <person name="Mao Z."/>
            <person name="Pires J.C."/>
            <person name="Luo M."/>
            <person name="Kudrna D."/>
            <person name="Wing R.A."/>
            <person name="Meyers B.C."/>
            <person name="Yi K."/>
            <person name="Kong H."/>
            <person name="Lavrijsen P."/>
            <person name="Sunseri F."/>
            <person name="Falavigna A."/>
            <person name="Ye Y."/>
            <person name="Leebens-Mack J.H."/>
            <person name="Chen G."/>
        </authorList>
    </citation>
    <scope>NUCLEOTIDE SEQUENCE [LARGE SCALE GENOMIC DNA]</scope>
    <source>
        <strain evidence="2">cv. DH0086</strain>
    </source>
</reference>
<protein>
    <submittedName>
        <fullName evidence="1">Uncharacterized protein</fullName>
    </submittedName>
</protein>
<organism evidence="1 2">
    <name type="scientific">Asparagus officinalis</name>
    <name type="common">Garden asparagus</name>
    <dbReference type="NCBI Taxonomy" id="4686"/>
    <lineage>
        <taxon>Eukaryota</taxon>
        <taxon>Viridiplantae</taxon>
        <taxon>Streptophyta</taxon>
        <taxon>Embryophyta</taxon>
        <taxon>Tracheophyta</taxon>
        <taxon>Spermatophyta</taxon>
        <taxon>Magnoliopsida</taxon>
        <taxon>Liliopsida</taxon>
        <taxon>Asparagales</taxon>
        <taxon>Asparagaceae</taxon>
        <taxon>Asparagoideae</taxon>
        <taxon>Asparagus</taxon>
    </lineage>
</organism>
<dbReference type="Gramene" id="ONK56608">
    <property type="protein sequence ID" value="ONK56608"/>
    <property type="gene ID" value="A4U43_C10F10680"/>
</dbReference>
<keyword evidence="2" id="KW-1185">Reference proteome</keyword>
<sequence length="108" mass="11769">MRKCSRDCLLSSGNTGTARDKEILKGGTELSSGSSLLETRWRNRPEFRNSLALALPKLGSHSIAYFVGSVLRIPSFVLLTSGESPPWPRSSSSLGVFLGSFGFRICLF</sequence>
<dbReference type="Proteomes" id="UP000243459">
    <property type="component" value="Chromosome 10"/>
</dbReference>
<gene>
    <name evidence="1" type="ORF">A4U43_C10F10680</name>
</gene>
<dbReference type="AlphaFoldDB" id="A0A5P1E282"/>
<evidence type="ECO:0000313" key="1">
    <source>
        <dbReference type="EMBL" id="ONK56608.1"/>
    </source>
</evidence>